<dbReference type="SUPFAM" id="SSF50494">
    <property type="entry name" value="Trypsin-like serine proteases"/>
    <property type="match status" value="2"/>
</dbReference>
<dbReference type="Gene3D" id="2.40.10.120">
    <property type="match status" value="1"/>
</dbReference>
<name>A0ABC9DZ30_9POAL</name>
<sequence length="662" mass="73332">MAPEKPPKKTPKMIGPTTGQGPSRSASKAKNSANHARSARRLLEPPPLPASNSVMQRKRKAERGGGDLTGNAQNRIVCKDEWASGHLLGDSNKDMWTGLSDELKLYLSRCVASITLCDGDTVLFSCSGIAMVCQGSHLTRFLTSASLVRALYLTNKDHNDLKIEVRHEGNEVFMGFVAKFDEDRDFAVVNVRTFIDVPVGLFNHAREVQHHSEVLVVGRDVSGEMMVRSVGLKGDSRVCEDDEDLDYKLSKAWEGGPLISSVDGNSAWEGGPLISSVDGNFVGMNLFLTTRRAVFLPCGTIFKHVKHYWTFQQKKTGLAESKVLKVRRSGSRPFGEKSNSHPKVHGDFLNQEQLDLESLGYPKLPSNVSGDGMILVNTFEETFGDMHGEGVWTKFGEKASNLNDNVVALASFNGEERVFACTGFFIEWNGSTIILTSASLVRNSSDENKIVENLRIEVLLKLNDQDQYREGTLEHYSLHYNVALVNIKDYSAPRPLKALLGCKEPGKVVAVGRCFKSGALMAKCGELVSWSGTLDCDYLFRSTCKISKAGIGGPLVNFDGDVIGMNFYDKRIGTPTLDWDEICIILARFETKSKLGEVGNDGAPFSWKIDDDDKTKLNRWPVPMPCWCRPEDKSDDDDEVGIIKNGRVWRYTYCRGKKGVLF</sequence>
<proteinExistence type="predicted"/>
<reference evidence="2" key="1">
    <citation type="submission" date="2024-10" db="EMBL/GenBank/DDBJ databases">
        <authorList>
            <person name="Ryan C."/>
        </authorList>
    </citation>
    <scope>NUCLEOTIDE SEQUENCE [LARGE SCALE GENOMIC DNA]</scope>
</reference>
<evidence type="ECO:0000313" key="2">
    <source>
        <dbReference type="EMBL" id="CAL5046816.1"/>
    </source>
</evidence>
<dbReference type="EMBL" id="OZ075145">
    <property type="protein sequence ID" value="CAL5046816.1"/>
    <property type="molecule type" value="Genomic_DNA"/>
</dbReference>
<keyword evidence="3" id="KW-1185">Reference proteome</keyword>
<dbReference type="Proteomes" id="UP001497457">
    <property type="component" value="Chromosome 35b"/>
</dbReference>
<feature type="region of interest" description="Disordered" evidence="1">
    <location>
        <begin position="1"/>
        <end position="71"/>
    </location>
</feature>
<gene>
    <name evidence="2" type="ORF">URODEC1_LOCUS89561</name>
</gene>
<dbReference type="PANTHER" id="PTHR18868">
    <property type="entry name" value="OS07G0665300 PROTEIN-RELATED"/>
    <property type="match status" value="1"/>
</dbReference>
<dbReference type="InterPro" id="IPR009003">
    <property type="entry name" value="Peptidase_S1_PA"/>
</dbReference>
<dbReference type="Pfam" id="PF13365">
    <property type="entry name" value="Trypsin_2"/>
    <property type="match status" value="1"/>
</dbReference>
<evidence type="ECO:0000256" key="1">
    <source>
        <dbReference type="SAM" id="MobiDB-lite"/>
    </source>
</evidence>
<organism evidence="2 3">
    <name type="scientific">Urochloa decumbens</name>
    <dbReference type="NCBI Taxonomy" id="240449"/>
    <lineage>
        <taxon>Eukaryota</taxon>
        <taxon>Viridiplantae</taxon>
        <taxon>Streptophyta</taxon>
        <taxon>Embryophyta</taxon>
        <taxon>Tracheophyta</taxon>
        <taxon>Spermatophyta</taxon>
        <taxon>Magnoliopsida</taxon>
        <taxon>Liliopsida</taxon>
        <taxon>Poales</taxon>
        <taxon>Poaceae</taxon>
        <taxon>PACMAD clade</taxon>
        <taxon>Panicoideae</taxon>
        <taxon>Panicodae</taxon>
        <taxon>Paniceae</taxon>
        <taxon>Melinidinae</taxon>
        <taxon>Urochloa</taxon>
    </lineage>
</organism>
<feature type="compositionally biased region" description="Low complexity" evidence="1">
    <location>
        <begin position="23"/>
        <end position="36"/>
    </location>
</feature>
<dbReference type="PANTHER" id="PTHR18868:SF45">
    <property type="entry name" value="OS03G0109900 PROTEIN"/>
    <property type="match status" value="1"/>
</dbReference>
<protein>
    <submittedName>
        <fullName evidence="2">Uncharacterized protein</fullName>
    </submittedName>
</protein>
<evidence type="ECO:0000313" key="3">
    <source>
        <dbReference type="Proteomes" id="UP001497457"/>
    </source>
</evidence>
<dbReference type="AlphaFoldDB" id="A0ABC9DZ30"/>
<accession>A0ABC9DZ30</accession>